<sequence length="59" mass="7032">MPTDALSNWDSFVAVQFIPKELMRSINRHRKSDIILIVPNNIYKVFMHFPLIICKKSWE</sequence>
<evidence type="ECO:0000313" key="1">
    <source>
        <dbReference type="EMBL" id="KUG16835.1"/>
    </source>
</evidence>
<proteinExistence type="predicted"/>
<accession>A0A0W8F8W9</accession>
<comment type="caution">
    <text evidence="1">The sequence shown here is derived from an EMBL/GenBank/DDBJ whole genome shotgun (WGS) entry which is preliminary data.</text>
</comment>
<reference evidence="1" key="1">
    <citation type="journal article" date="2015" name="Proc. Natl. Acad. Sci. U.S.A.">
        <title>Networks of energetic and metabolic interactions define dynamics in microbial communities.</title>
        <authorList>
            <person name="Embree M."/>
            <person name="Liu J.K."/>
            <person name="Al-Bassam M.M."/>
            <person name="Zengler K."/>
        </authorList>
    </citation>
    <scope>NUCLEOTIDE SEQUENCE</scope>
</reference>
<name>A0A0W8F8W9_9ZZZZ</name>
<dbReference type="EMBL" id="LNQE01001478">
    <property type="protein sequence ID" value="KUG16835.1"/>
    <property type="molecule type" value="Genomic_DNA"/>
</dbReference>
<organism evidence="1">
    <name type="scientific">hydrocarbon metagenome</name>
    <dbReference type="NCBI Taxonomy" id="938273"/>
    <lineage>
        <taxon>unclassified sequences</taxon>
        <taxon>metagenomes</taxon>
        <taxon>ecological metagenomes</taxon>
    </lineage>
</organism>
<gene>
    <name evidence="1" type="ORF">ASZ90_013467</name>
</gene>
<dbReference type="AlphaFoldDB" id="A0A0W8F8W9"/>
<protein>
    <submittedName>
        <fullName evidence="1">Uncharacterized protein</fullName>
    </submittedName>
</protein>